<evidence type="ECO:0000313" key="3">
    <source>
        <dbReference type="Proteomes" id="UP000692954"/>
    </source>
</evidence>
<feature type="transmembrane region" description="Helical" evidence="1">
    <location>
        <begin position="64"/>
        <end position="82"/>
    </location>
</feature>
<feature type="transmembrane region" description="Helical" evidence="1">
    <location>
        <begin position="272"/>
        <end position="288"/>
    </location>
</feature>
<gene>
    <name evidence="2" type="ORF">PSON_ATCC_30995.1.T0040533</name>
</gene>
<sequence length="399" mass="46743">MNWSCPYPNHRQFYAPIIITINLMYLSGTISTTYTSELQNGILYFGCIIGSKLYKYFKSLSNRLNFYITDLIVLIVSLIEIYRNIFFQVKYQEISLLLIFVIGIAAGINFLQIIFYLKLTNTEYDLNFFSLFIPLQFAIGNMLKTLQAQIRIFHYDSYKGSQNIEYIVVGGFTILRIILITIIPIQAFSQNIKQMEQAQQNSCVNSQELNNEQTQQEKESNKYIIAFLRNFKYLIIIMVFQTSSIPFQYHFSQIPIIIFHMILFSRISRSKTIIFGQICVCFGFSINIDAFSIIGYYFGLGTLFYNILCKIWIEDLIVIAEINWIIRMSTMCFIAVMQKLSQNLFLIDSQVENNVFFILNFITLIFLFLVLFQKEGQNKVIPEIQMNLKQEEEEIVLQQ</sequence>
<accession>A0A8S1K4J3</accession>
<organism evidence="2 3">
    <name type="scientific">Paramecium sonneborni</name>
    <dbReference type="NCBI Taxonomy" id="65129"/>
    <lineage>
        <taxon>Eukaryota</taxon>
        <taxon>Sar</taxon>
        <taxon>Alveolata</taxon>
        <taxon>Ciliophora</taxon>
        <taxon>Intramacronucleata</taxon>
        <taxon>Oligohymenophorea</taxon>
        <taxon>Peniculida</taxon>
        <taxon>Parameciidae</taxon>
        <taxon>Paramecium</taxon>
    </lineage>
</organism>
<proteinExistence type="predicted"/>
<evidence type="ECO:0000313" key="2">
    <source>
        <dbReference type="EMBL" id="CAD8050219.1"/>
    </source>
</evidence>
<feature type="transmembrane region" description="Helical" evidence="1">
    <location>
        <begin position="124"/>
        <end position="143"/>
    </location>
</feature>
<evidence type="ECO:0000256" key="1">
    <source>
        <dbReference type="SAM" id="Phobius"/>
    </source>
</evidence>
<feature type="transmembrane region" description="Helical" evidence="1">
    <location>
        <begin position="163"/>
        <end position="185"/>
    </location>
</feature>
<dbReference type="AlphaFoldDB" id="A0A8S1K4J3"/>
<dbReference type="OrthoDB" id="304770at2759"/>
<name>A0A8S1K4J3_9CILI</name>
<reference evidence="2" key="1">
    <citation type="submission" date="2021-01" db="EMBL/GenBank/DDBJ databases">
        <authorList>
            <consortium name="Genoscope - CEA"/>
            <person name="William W."/>
        </authorList>
    </citation>
    <scope>NUCLEOTIDE SEQUENCE</scope>
</reference>
<keyword evidence="3" id="KW-1185">Reference proteome</keyword>
<feature type="transmembrane region" description="Helical" evidence="1">
    <location>
        <begin position="12"/>
        <end position="35"/>
    </location>
</feature>
<comment type="caution">
    <text evidence="2">The sequence shown here is derived from an EMBL/GenBank/DDBJ whole genome shotgun (WGS) entry which is preliminary data.</text>
</comment>
<feature type="transmembrane region" description="Helical" evidence="1">
    <location>
        <begin position="353"/>
        <end position="372"/>
    </location>
</feature>
<protein>
    <submittedName>
        <fullName evidence="2">Uncharacterized protein</fullName>
    </submittedName>
</protein>
<feature type="transmembrane region" description="Helical" evidence="1">
    <location>
        <begin position="94"/>
        <end position="117"/>
    </location>
</feature>
<dbReference type="EMBL" id="CAJJDN010000004">
    <property type="protein sequence ID" value="CAD8050219.1"/>
    <property type="molecule type" value="Genomic_DNA"/>
</dbReference>
<dbReference type="Proteomes" id="UP000692954">
    <property type="component" value="Unassembled WGS sequence"/>
</dbReference>
<keyword evidence="1" id="KW-1133">Transmembrane helix</keyword>
<keyword evidence="1" id="KW-0812">Transmembrane</keyword>
<keyword evidence="1" id="KW-0472">Membrane</keyword>